<accession>G3A2F3</accession>
<feature type="compositionally biased region" description="Polar residues" evidence="1">
    <location>
        <begin position="47"/>
        <end position="62"/>
    </location>
</feature>
<proteinExistence type="predicted"/>
<feature type="compositionally biased region" description="Basic residues" evidence="1">
    <location>
        <begin position="1"/>
        <end position="13"/>
    </location>
</feature>
<sequence>MQGRSHRGRHALQHPRAEHASARRLRDREVCDARPPLSGKKAKQRLASFSNYDQSARATYRA</sequence>
<reference evidence="2" key="1">
    <citation type="journal article" date="2011" name="PLoS ONE">
        <title>Ralstonia syzygii, the Blood Disease Bacterium and some Asian R. solanacearum strains form a single genomic species despite divergent lifestyles.</title>
        <authorList>
            <person name="Remenant B."/>
            <person name="de Cambiaire J.C."/>
            <person name="Cellier G."/>
            <person name="Jacobs J.M."/>
            <person name="Mangenot S."/>
            <person name="Barbe V."/>
            <person name="Lajus A."/>
            <person name="Vallenet D."/>
            <person name="Medigue C."/>
            <person name="Fegan M."/>
            <person name="Allen C."/>
            <person name="Prior P."/>
        </authorList>
    </citation>
    <scope>NUCLEOTIDE SEQUENCE</scope>
    <source>
        <strain evidence="2">R24</strain>
    </source>
</reference>
<protein>
    <submittedName>
        <fullName evidence="2">Uncharacterized protein</fullName>
    </submittedName>
</protein>
<organism evidence="2">
    <name type="scientific">Ralstonia syzygii R24</name>
    <dbReference type="NCBI Taxonomy" id="907261"/>
    <lineage>
        <taxon>Bacteria</taxon>
        <taxon>Pseudomonadati</taxon>
        <taxon>Pseudomonadota</taxon>
        <taxon>Betaproteobacteria</taxon>
        <taxon>Burkholderiales</taxon>
        <taxon>Burkholderiaceae</taxon>
        <taxon>Ralstonia</taxon>
        <taxon>Ralstonia solanacearum species complex</taxon>
    </lineage>
</organism>
<dbReference type="EMBL" id="FR854087">
    <property type="protein sequence ID" value="CCA85598.1"/>
    <property type="molecule type" value="Genomic_DNA"/>
</dbReference>
<feature type="compositionally biased region" description="Basic and acidic residues" evidence="1">
    <location>
        <begin position="15"/>
        <end position="32"/>
    </location>
</feature>
<name>G3A2F3_9RALS</name>
<reference evidence="2" key="2">
    <citation type="submission" date="2011-04" db="EMBL/GenBank/DDBJ databases">
        <authorList>
            <person name="Genoscope - CEA"/>
        </authorList>
    </citation>
    <scope>NUCLEOTIDE SEQUENCE</scope>
    <source>
        <strain evidence="2">R24</strain>
    </source>
</reference>
<gene>
    <name evidence="2" type="ORF">RALSY_20204</name>
</gene>
<evidence type="ECO:0000313" key="2">
    <source>
        <dbReference type="EMBL" id="CCA85598.1"/>
    </source>
</evidence>
<evidence type="ECO:0000256" key="1">
    <source>
        <dbReference type="SAM" id="MobiDB-lite"/>
    </source>
</evidence>
<feature type="region of interest" description="Disordered" evidence="1">
    <location>
        <begin position="1"/>
        <end position="62"/>
    </location>
</feature>
<dbReference type="AlphaFoldDB" id="G3A2F3"/>